<feature type="signal peptide" evidence="11">
    <location>
        <begin position="1"/>
        <end position="26"/>
    </location>
</feature>
<evidence type="ECO:0000256" key="1">
    <source>
        <dbReference type="ARBA" id="ARBA00004477"/>
    </source>
</evidence>
<keyword evidence="5" id="KW-0808">Transferase</keyword>
<keyword evidence="6 10" id="KW-0812">Transmembrane</keyword>
<reference evidence="12 13" key="1">
    <citation type="journal article" date="2004" name="Science">
        <title>The Ashbya gossypii genome as a tool for mapping the ancient Saccharomyces cerevisiae genome.</title>
        <authorList>
            <person name="Dietrich F.S."/>
            <person name="Voegeli S."/>
            <person name="Brachat S."/>
            <person name="Lerch A."/>
            <person name="Gates K."/>
            <person name="Steiner S."/>
            <person name="Mohr C."/>
            <person name="Pohlmann R."/>
            <person name="Luedi P."/>
            <person name="Choi S."/>
            <person name="Wing R.A."/>
            <person name="Flavier A."/>
            <person name="Gaffney T.D."/>
            <person name="Philippsen P."/>
        </authorList>
    </citation>
    <scope>NUCLEOTIDE SEQUENCE [LARGE SCALE GENOMIC DNA]</scope>
    <source>
        <strain evidence="13">ATCC 10895 / CBS 109.51 / FGSC 9923 / NRRL Y-1056</strain>
    </source>
</reference>
<dbReference type="EC" id="2.4.1.-" evidence="10"/>
<protein>
    <recommendedName>
        <fullName evidence="10">Mannosyltransferase</fullName>
        <ecNumber evidence="10">2.4.1.-</ecNumber>
    </recommendedName>
</protein>
<dbReference type="STRING" id="284811.Q75E55"/>
<dbReference type="GO" id="GO:0052918">
    <property type="term" value="F:dol-P-Man:Man(8)GlcNAc(2)-PP-Dol alpha-1,2-mannosyltransferase activity"/>
    <property type="evidence" value="ECO:0007669"/>
    <property type="project" value="EnsemblFungi"/>
</dbReference>
<dbReference type="UniPathway" id="UPA00378"/>
<dbReference type="OMA" id="PRDMHAK"/>
<dbReference type="GO" id="GO:0000026">
    <property type="term" value="F:alpha-1,2-mannosyltransferase activity"/>
    <property type="evidence" value="ECO:0000318"/>
    <property type="project" value="GO_Central"/>
</dbReference>
<evidence type="ECO:0000256" key="4">
    <source>
        <dbReference type="ARBA" id="ARBA00022676"/>
    </source>
</evidence>
<evidence type="ECO:0000313" key="12">
    <source>
        <dbReference type="EMBL" id="AAS50586.1"/>
    </source>
</evidence>
<evidence type="ECO:0000256" key="3">
    <source>
        <dbReference type="ARBA" id="ARBA00007063"/>
    </source>
</evidence>
<evidence type="ECO:0000256" key="2">
    <source>
        <dbReference type="ARBA" id="ARBA00004922"/>
    </source>
</evidence>
<reference evidence="13" key="2">
    <citation type="journal article" date="2013" name="G3 (Bethesda)">
        <title>Genomes of Ashbya fungi isolated from insects reveal four mating-type loci, numerous translocations, lack of transposons, and distinct gene duplications.</title>
        <authorList>
            <person name="Dietrich F.S."/>
            <person name="Voegeli S."/>
            <person name="Kuo S."/>
            <person name="Philippsen P."/>
        </authorList>
    </citation>
    <scope>GENOME REANNOTATION</scope>
    <source>
        <strain evidence="13">ATCC 10895 / CBS 109.51 / FGSC 9923 / NRRL Y-1056</strain>
    </source>
</reference>
<dbReference type="HOGENOM" id="CLU_018152_1_1_1"/>
<dbReference type="InParanoid" id="Q75E55"/>
<name>Q75E55_EREGS</name>
<dbReference type="CAZy" id="GT22">
    <property type="family name" value="Glycosyltransferase Family 22"/>
</dbReference>
<evidence type="ECO:0000256" key="10">
    <source>
        <dbReference type="RuleBase" id="RU363075"/>
    </source>
</evidence>
<dbReference type="RefSeq" id="NP_982762.1">
    <property type="nucleotide sequence ID" value="NM_208115.1"/>
</dbReference>
<evidence type="ECO:0000256" key="6">
    <source>
        <dbReference type="ARBA" id="ARBA00022692"/>
    </source>
</evidence>
<feature type="transmembrane region" description="Helical" evidence="10">
    <location>
        <begin position="324"/>
        <end position="344"/>
    </location>
</feature>
<sequence>MPINVRAAGLLAALAVLRLYVQPLYSLISDCDETFNYWEPLNLLVRGFGKQTWEYSPEYSIRSWAFLMPLQVLLLGVRRLVQAREWPTATLFYAGRAALGLLSLVFEKNLYLELVKTTNTEVAEMWLAFQLLNPGWFHASVELLPSSLAMVLLLGYLKDSLRYLSTDKEKPFVSALFYLFLAGLLGWPFVLVLGLPLVLHYVLSHRMIVTLRTGFSSVLVLSMILGCVFVVDSIFYRRLTLVPWNIVKYNVLGTSADSGPHIFGTEPWYYYVFSLLLNLPLPTLIFAIVALLHTNLWPVWCSLFAWLVVFIAQPHKEERFMYPIYAFVTLASSIGFTKVSKLLWRSKLYRHSFKGAVFAVLICQSVLRITALVNNYTAPLHVYSTLEPSDAPVNVCTGREWYHFPASFFLPDSHRLRFVNSGFDGLLPGDFPEEMPLLEVISQVPEGMNQFNKFDPGKVVSIDMCDYYVDIMMQSDPEQDVFDPTDMPLGWEISTCAPFIDGANSSFLGRAFQIPASVLSRLPKSVRALVERYHKAKHLQYCVFKNSAAELA</sequence>
<dbReference type="GO" id="GO:0006487">
    <property type="term" value="P:protein N-linked glycosylation"/>
    <property type="evidence" value="ECO:0000318"/>
    <property type="project" value="GO_Central"/>
</dbReference>
<comment type="pathway">
    <text evidence="2">Protein modification; protein glycosylation.</text>
</comment>
<evidence type="ECO:0000256" key="7">
    <source>
        <dbReference type="ARBA" id="ARBA00022824"/>
    </source>
</evidence>
<evidence type="ECO:0000256" key="5">
    <source>
        <dbReference type="ARBA" id="ARBA00022679"/>
    </source>
</evidence>
<dbReference type="GO" id="GO:0006488">
    <property type="term" value="P:dolichol-linked oligosaccharide biosynthetic process"/>
    <property type="evidence" value="ECO:0007669"/>
    <property type="project" value="EnsemblFungi"/>
</dbReference>
<evidence type="ECO:0000256" key="9">
    <source>
        <dbReference type="ARBA" id="ARBA00023136"/>
    </source>
</evidence>
<evidence type="ECO:0000256" key="11">
    <source>
        <dbReference type="SAM" id="SignalP"/>
    </source>
</evidence>
<keyword evidence="9 10" id="KW-0472">Membrane</keyword>
<feature type="transmembrane region" description="Helical" evidence="10">
    <location>
        <begin position="215"/>
        <end position="236"/>
    </location>
</feature>
<dbReference type="PANTHER" id="PTHR22760:SF2">
    <property type="entry name" value="ALPHA-1,2-MANNOSYLTRANSFERASE ALG9"/>
    <property type="match status" value="1"/>
</dbReference>
<keyword evidence="8 10" id="KW-1133">Transmembrane helix</keyword>
<dbReference type="GO" id="GO:0005789">
    <property type="term" value="C:endoplasmic reticulum membrane"/>
    <property type="evidence" value="ECO:0000318"/>
    <property type="project" value="GO_Central"/>
</dbReference>
<dbReference type="GO" id="GO:0052926">
    <property type="term" value="F:dol-P-Man:Man(6)GlcNAc(2)-PP-Dol alpha-1,2-mannosyltransferase activity"/>
    <property type="evidence" value="ECO:0007669"/>
    <property type="project" value="EnsemblFungi"/>
</dbReference>
<accession>Q75E55</accession>
<keyword evidence="7 10" id="KW-0256">Endoplasmic reticulum</keyword>
<keyword evidence="4 10" id="KW-0328">Glycosyltransferase</keyword>
<comment type="similarity">
    <text evidence="3 10">Belongs to the glycosyltransferase 22 family.</text>
</comment>
<keyword evidence="11" id="KW-0732">Signal</keyword>
<dbReference type="eggNOG" id="KOG2515">
    <property type="taxonomic scope" value="Eukaryota"/>
</dbReference>
<dbReference type="KEGG" id="ago:AGOS_ABL185C"/>
<gene>
    <name evidence="12" type="ORF">AGOS_ABL185C</name>
</gene>
<keyword evidence="13" id="KW-1185">Reference proteome</keyword>
<evidence type="ECO:0000256" key="8">
    <source>
        <dbReference type="ARBA" id="ARBA00022989"/>
    </source>
</evidence>
<organism evidence="12 13">
    <name type="scientific">Eremothecium gossypii (strain ATCC 10895 / CBS 109.51 / FGSC 9923 / NRRL Y-1056)</name>
    <name type="common">Yeast</name>
    <name type="synonym">Ashbya gossypii</name>
    <dbReference type="NCBI Taxonomy" id="284811"/>
    <lineage>
        <taxon>Eukaryota</taxon>
        <taxon>Fungi</taxon>
        <taxon>Dikarya</taxon>
        <taxon>Ascomycota</taxon>
        <taxon>Saccharomycotina</taxon>
        <taxon>Saccharomycetes</taxon>
        <taxon>Saccharomycetales</taxon>
        <taxon>Saccharomycetaceae</taxon>
        <taxon>Eremothecium</taxon>
    </lineage>
</organism>
<dbReference type="PANTHER" id="PTHR22760">
    <property type="entry name" value="GLYCOSYLTRANSFERASE"/>
    <property type="match status" value="1"/>
</dbReference>
<dbReference type="FunCoup" id="Q75E55">
    <property type="interactions" value="984"/>
</dbReference>
<feature type="transmembrane region" description="Helical" evidence="10">
    <location>
        <begin position="268"/>
        <end position="290"/>
    </location>
</feature>
<feature type="transmembrane region" description="Helical" evidence="10">
    <location>
        <begin position="177"/>
        <end position="203"/>
    </location>
</feature>
<comment type="subcellular location">
    <subcellularLocation>
        <location evidence="1 10">Endoplasmic reticulum membrane</location>
        <topology evidence="1 10">Multi-pass membrane protein</topology>
    </subcellularLocation>
</comment>
<dbReference type="Proteomes" id="UP000000591">
    <property type="component" value="Chromosome II"/>
</dbReference>
<proteinExistence type="inferred from homology"/>
<evidence type="ECO:0000313" key="13">
    <source>
        <dbReference type="Proteomes" id="UP000000591"/>
    </source>
</evidence>
<feature type="transmembrane region" description="Helical" evidence="10">
    <location>
        <begin position="296"/>
        <end position="312"/>
    </location>
</feature>
<feature type="chain" id="PRO_5004285449" description="Mannosyltransferase" evidence="11">
    <location>
        <begin position="27"/>
        <end position="552"/>
    </location>
</feature>
<dbReference type="Pfam" id="PF03901">
    <property type="entry name" value="Glyco_transf_22"/>
    <property type="match status" value="1"/>
</dbReference>
<dbReference type="AlphaFoldDB" id="Q75E55"/>
<dbReference type="OrthoDB" id="497541at2759"/>
<feature type="transmembrane region" description="Helical" evidence="10">
    <location>
        <begin position="135"/>
        <end position="157"/>
    </location>
</feature>
<dbReference type="InterPro" id="IPR005599">
    <property type="entry name" value="GPI_mannosylTrfase"/>
</dbReference>
<dbReference type="EMBL" id="AE016815">
    <property type="protein sequence ID" value="AAS50586.1"/>
    <property type="molecule type" value="Genomic_DNA"/>
</dbReference>
<dbReference type="GeneID" id="4618842"/>